<sequence length="179" mass="18606">MDSAGDDAPLFGGQGATGGYDSAVTSLDDLMAAVGGVVSEDVARQSDKVAETIQAPRPVVSGPAARRARQAATREKADRDVSRWAGYVHTNDMKKNHVYGDSTAKAGHSLAFATQMRTETSLQSEIAAVLAGAGLVQNGRPQLTEEESKVGVTGLVVVISSVITLLFDPVSLSATSLYI</sequence>
<dbReference type="EMBL" id="BDIP01002240">
    <property type="protein sequence ID" value="GIQ85972.1"/>
    <property type="molecule type" value="Genomic_DNA"/>
</dbReference>
<reference evidence="1" key="1">
    <citation type="submission" date="2016-10" db="EMBL/GenBank/DDBJ databases">
        <authorList>
            <person name="Tanifuji G."/>
            <person name="Kume K."/>
            <person name="Nakayama T."/>
            <person name="Takabayashi S."/>
            <person name="Hashimoto T."/>
        </authorList>
    </citation>
    <scope>NUCLEOTIDE SEQUENCE</scope>
    <source>
        <strain evidence="1">NY0173</strain>
    </source>
</reference>
<dbReference type="EMBL" id="BDIP01000941">
    <property type="protein sequence ID" value="GIQ83140.1"/>
    <property type="molecule type" value="Genomic_DNA"/>
</dbReference>
<evidence type="ECO:0000313" key="1">
    <source>
        <dbReference type="EMBL" id="GIQ83140.1"/>
    </source>
</evidence>
<accession>A0A9K3CVZ3</accession>
<evidence type="ECO:0000313" key="4">
    <source>
        <dbReference type="Proteomes" id="UP000265618"/>
    </source>
</evidence>
<name>A0A9K3CVZ3_9EUKA</name>
<organism evidence="1 4">
    <name type="scientific">Kipferlia bialata</name>
    <dbReference type="NCBI Taxonomy" id="797122"/>
    <lineage>
        <taxon>Eukaryota</taxon>
        <taxon>Metamonada</taxon>
        <taxon>Carpediemonas-like organisms</taxon>
        <taxon>Kipferlia</taxon>
    </lineage>
</organism>
<gene>
    <name evidence="1" type="ORF">KIPB_004409</name>
    <name evidence="2" type="ORF">KIPB_004843</name>
    <name evidence="3" type="ORF">KIPB_007736</name>
</gene>
<dbReference type="EMBL" id="BDIP01001076">
    <property type="protein sequence ID" value="GIQ83505.1"/>
    <property type="molecule type" value="Genomic_DNA"/>
</dbReference>
<evidence type="ECO:0000313" key="3">
    <source>
        <dbReference type="EMBL" id="GIQ85972.1"/>
    </source>
</evidence>
<dbReference type="AlphaFoldDB" id="A0A9K3CVZ3"/>
<proteinExistence type="predicted"/>
<reference evidence="1 4" key="2">
    <citation type="journal article" date="2018" name="PLoS ONE">
        <title>The draft genome of Kipferlia bialata reveals reductive genome evolution in fornicate parasites.</title>
        <authorList>
            <person name="Tanifuji G."/>
            <person name="Takabayashi S."/>
            <person name="Kume K."/>
            <person name="Takagi M."/>
            <person name="Nakayama T."/>
            <person name="Kamikawa R."/>
            <person name="Inagaki Y."/>
            <person name="Hashimoto T."/>
        </authorList>
    </citation>
    <scope>NUCLEOTIDE SEQUENCE [LARGE SCALE GENOMIC DNA]</scope>
    <source>
        <strain evidence="1">NY0173</strain>
    </source>
</reference>
<dbReference type="Proteomes" id="UP000265618">
    <property type="component" value="Unassembled WGS sequence"/>
</dbReference>
<evidence type="ECO:0000313" key="2">
    <source>
        <dbReference type="EMBL" id="GIQ83505.1"/>
    </source>
</evidence>
<dbReference type="Pfam" id="PF04615">
    <property type="entry name" value="Utp14"/>
    <property type="match status" value="1"/>
</dbReference>
<keyword evidence="4" id="KW-1185">Reference proteome</keyword>
<protein>
    <submittedName>
        <fullName evidence="1">Small-subunit processome, Utp14</fullName>
    </submittedName>
</protein>
<comment type="caution">
    <text evidence="1">The sequence shown here is derived from an EMBL/GenBank/DDBJ whole genome shotgun (WGS) entry which is preliminary data.</text>
</comment>